<evidence type="ECO:0000313" key="1">
    <source>
        <dbReference type="EMBL" id="OFV71541.1"/>
    </source>
</evidence>
<accession>A0A1F2PLE4</accession>
<dbReference type="InterPro" id="IPR045721">
    <property type="entry name" value="DUF6075"/>
</dbReference>
<protein>
    <submittedName>
        <fullName evidence="1">Uncharacterized protein</fullName>
    </submittedName>
</protein>
<reference evidence="1 2" key="1">
    <citation type="submission" date="2015-09" db="EMBL/GenBank/DDBJ databases">
        <title>Genome sequence of Acetobacterium wieringae DSM 1911.</title>
        <authorList>
            <person name="Poehlein A."/>
            <person name="Bengelsdorf F.R."/>
            <person name="Schiel-Bengelsdorf B."/>
            <person name="Duerre P."/>
            <person name="Daniel R."/>
        </authorList>
    </citation>
    <scope>NUCLEOTIDE SEQUENCE [LARGE SCALE GENOMIC DNA]</scope>
    <source>
        <strain evidence="1 2">DSM 1911</strain>
    </source>
</reference>
<gene>
    <name evidence="1" type="ORF">ACWI_10410</name>
</gene>
<dbReference type="EMBL" id="LKEU01000020">
    <property type="protein sequence ID" value="OFV71541.1"/>
    <property type="molecule type" value="Genomic_DNA"/>
</dbReference>
<dbReference type="STRING" id="52694.ACWI_10410"/>
<dbReference type="Pfam" id="PF19552">
    <property type="entry name" value="DUF6075"/>
    <property type="match status" value="1"/>
</dbReference>
<organism evidence="1 2">
    <name type="scientific">Acetobacterium wieringae</name>
    <dbReference type="NCBI Taxonomy" id="52694"/>
    <lineage>
        <taxon>Bacteria</taxon>
        <taxon>Bacillati</taxon>
        <taxon>Bacillota</taxon>
        <taxon>Clostridia</taxon>
        <taxon>Eubacteriales</taxon>
        <taxon>Eubacteriaceae</taxon>
        <taxon>Acetobacterium</taxon>
    </lineage>
</organism>
<dbReference type="RefSeq" id="WP_070370381.1">
    <property type="nucleotide sequence ID" value="NZ_LKEU01000020.1"/>
</dbReference>
<proteinExistence type="predicted"/>
<sequence length="113" mass="13079">MKKTNFNSNFEILIKRDQTHPEDIERIALFIIIAGNEDLFVKARNIYDFEDHSIIPEVLDSENVDFCGSSRALVKLGYNLFNGFPADIMETFRRLDDDNFALAMSAIKKRFRG</sequence>
<name>A0A1F2PLE4_9FIRM</name>
<dbReference type="AlphaFoldDB" id="A0A1F2PLE4"/>
<evidence type="ECO:0000313" key="2">
    <source>
        <dbReference type="Proteomes" id="UP000176244"/>
    </source>
</evidence>
<dbReference type="Proteomes" id="UP000176244">
    <property type="component" value="Unassembled WGS sequence"/>
</dbReference>
<dbReference type="OrthoDB" id="1910980at2"/>
<comment type="caution">
    <text evidence="1">The sequence shown here is derived from an EMBL/GenBank/DDBJ whole genome shotgun (WGS) entry which is preliminary data.</text>
</comment>